<evidence type="ECO:0000259" key="5">
    <source>
        <dbReference type="Pfam" id="PF25990"/>
    </source>
</evidence>
<dbReference type="Gene3D" id="1.10.287.470">
    <property type="entry name" value="Helix hairpin bin"/>
    <property type="match status" value="1"/>
</dbReference>
<keyword evidence="7" id="KW-1185">Reference proteome</keyword>
<dbReference type="OrthoDB" id="9793801at2"/>
<dbReference type="InterPro" id="IPR059052">
    <property type="entry name" value="HH_YbhG-like"/>
</dbReference>
<dbReference type="InterPro" id="IPR050465">
    <property type="entry name" value="UPF0194_transport"/>
</dbReference>
<dbReference type="AlphaFoldDB" id="A0A126T2U0"/>
<evidence type="ECO:0000256" key="3">
    <source>
        <dbReference type="SAM" id="Coils"/>
    </source>
</evidence>
<dbReference type="SUPFAM" id="SSF111369">
    <property type="entry name" value="HlyD-like secretion proteins"/>
    <property type="match status" value="1"/>
</dbReference>
<feature type="domain" description="YbhG-like alpha-helical hairpin" evidence="4">
    <location>
        <begin position="82"/>
        <end position="201"/>
    </location>
</feature>
<proteinExistence type="predicted"/>
<dbReference type="Pfam" id="PF25990">
    <property type="entry name" value="Beta-barrel_YknX"/>
    <property type="match status" value="1"/>
</dbReference>
<feature type="domain" description="YknX-like beta-barrel" evidence="5">
    <location>
        <begin position="246"/>
        <end position="326"/>
    </location>
</feature>
<feature type="coiled-coil region" evidence="3">
    <location>
        <begin position="118"/>
        <end position="169"/>
    </location>
</feature>
<evidence type="ECO:0000313" key="7">
    <source>
        <dbReference type="Proteomes" id="UP000030512"/>
    </source>
</evidence>
<dbReference type="Proteomes" id="UP000030512">
    <property type="component" value="Chromosome"/>
</dbReference>
<protein>
    <submittedName>
        <fullName evidence="6">Hemolysin D</fullName>
    </submittedName>
</protein>
<dbReference type="PANTHER" id="PTHR32347:SF29">
    <property type="entry name" value="UPF0194 MEMBRANE PROTEIN YBHG"/>
    <property type="match status" value="1"/>
</dbReference>
<organism evidence="6 7">
    <name type="scientific">Methylomonas denitrificans</name>
    <dbReference type="NCBI Taxonomy" id="1538553"/>
    <lineage>
        <taxon>Bacteria</taxon>
        <taxon>Pseudomonadati</taxon>
        <taxon>Pseudomonadota</taxon>
        <taxon>Gammaproteobacteria</taxon>
        <taxon>Methylococcales</taxon>
        <taxon>Methylococcaceae</taxon>
        <taxon>Methylomonas</taxon>
    </lineage>
</organism>
<dbReference type="Gene3D" id="2.40.30.170">
    <property type="match status" value="1"/>
</dbReference>
<keyword evidence="2 3" id="KW-0175">Coiled coil</keyword>
<evidence type="ECO:0000256" key="2">
    <source>
        <dbReference type="ARBA" id="ARBA00023054"/>
    </source>
</evidence>
<evidence type="ECO:0000259" key="4">
    <source>
        <dbReference type="Pfam" id="PF25881"/>
    </source>
</evidence>
<dbReference type="RefSeq" id="WP_062327935.1">
    <property type="nucleotide sequence ID" value="NZ_CP014476.1"/>
</dbReference>
<evidence type="ECO:0000256" key="1">
    <source>
        <dbReference type="ARBA" id="ARBA00004196"/>
    </source>
</evidence>
<dbReference type="EMBL" id="CP014476">
    <property type="protein sequence ID" value="AMK76054.1"/>
    <property type="molecule type" value="Genomic_DNA"/>
</dbReference>
<gene>
    <name evidence="6" type="ORF">JT25_006030</name>
</gene>
<dbReference type="Pfam" id="PF25881">
    <property type="entry name" value="HH_YBHG"/>
    <property type="match status" value="1"/>
</dbReference>
<dbReference type="InterPro" id="IPR058636">
    <property type="entry name" value="Beta-barrel_YknX"/>
</dbReference>
<evidence type="ECO:0000313" key="6">
    <source>
        <dbReference type="EMBL" id="AMK76054.1"/>
    </source>
</evidence>
<name>A0A126T2U0_9GAMM</name>
<comment type="subcellular location">
    <subcellularLocation>
        <location evidence="1">Cell envelope</location>
    </subcellularLocation>
</comment>
<dbReference type="KEGG" id="mdn:JT25_006030"/>
<accession>A0A126T2U0</accession>
<dbReference type="Gene3D" id="2.40.50.100">
    <property type="match status" value="2"/>
</dbReference>
<dbReference type="GO" id="GO:0042597">
    <property type="term" value="C:periplasmic space"/>
    <property type="evidence" value="ECO:0007669"/>
    <property type="project" value="UniProtKB-SubCell"/>
</dbReference>
<sequence>MISKPGLIATGALAVVVLVATGFYLRDGNQRSDTLTLYGNIDIRQVELSFHDPERVEQILVQEGERVKRGQLLAAQALERFQYSRDQAVAKVQVQQHQLDKLLHGSRPQEIGKAGNDVKAAEAAVVLAKKELARLQVLVKRKLSSTESLDRAQAQYDGARENLQALKQQYALTQIGPRREDIQAAQAQLQADQAALQLADKVLADARLYAPQDGVVQNRILEPGDMASAQKPVLTLALRDPLWARTYVAESDLGRLRYGLPASLASDSFPDKSYRGWVAYISPTAEFTPKTVETTELRTSLVYQVRIYACDPSDQLRLGMPVTVTIDTSKTPMNQPGCENLP</sequence>
<reference evidence="6 7" key="1">
    <citation type="journal article" date="2015" name="Environ. Microbiol.">
        <title>Methane oxidation coupled to nitrate reduction under hypoxia by the Gammaproteobacterium Methylomonas denitrificans, sp. nov. type strain FJG1.</title>
        <authorList>
            <person name="Kits K.D."/>
            <person name="Klotz M.G."/>
            <person name="Stein L.Y."/>
        </authorList>
    </citation>
    <scope>NUCLEOTIDE SEQUENCE [LARGE SCALE GENOMIC DNA]</scope>
    <source>
        <strain evidence="6 7">FJG1</strain>
    </source>
</reference>
<dbReference type="PANTHER" id="PTHR32347">
    <property type="entry name" value="EFFLUX SYSTEM COMPONENT YKNX-RELATED"/>
    <property type="match status" value="1"/>
</dbReference>
<dbReference type="STRING" id="1538553.JT25_006030"/>